<dbReference type="STRING" id="1208324.P73_0970"/>
<sequence>MIPDASTWRSSEHYDHLDALTASDMAWEWLRRNDDYDADFEAAASARGDLDPLTEQIRQRWGLRFPGRSYAAASRSAGSLASAGGYQCRRACRHRGGVR</sequence>
<dbReference type="InterPro" id="IPR045465">
    <property type="entry name" value="Trans_reg_dom"/>
</dbReference>
<proteinExistence type="predicted"/>
<accession>A0A0B5DX85</accession>
<evidence type="ECO:0000313" key="2">
    <source>
        <dbReference type="EMBL" id="AJE45685.1"/>
    </source>
</evidence>
<name>A0A0B5DX85_9RHOB</name>
<dbReference type="HOGENOM" id="CLU_166814_0_0_5"/>
<organism evidence="2 3">
    <name type="scientific">Celeribacter indicus</name>
    <dbReference type="NCBI Taxonomy" id="1208324"/>
    <lineage>
        <taxon>Bacteria</taxon>
        <taxon>Pseudomonadati</taxon>
        <taxon>Pseudomonadota</taxon>
        <taxon>Alphaproteobacteria</taxon>
        <taxon>Rhodobacterales</taxon>
        <taxon>Roseobacteraceae</taxon>
        <taxon>Celeribacter</taxon>
    </lineage>
</organism>
<protein>
    <recommendedName>
        <fullName evidence="1">Transcriptional regulator-like domain-containing protein</fullName>
    </recommendedName>
</protein>
<reference evidence="2 3" key="1">
    <citation type="journal article" date="2014" name="Int. J. Syst. Evol. Microbiol.">
        <title>Celeribacter indicus sp. nov., a polycyclic aromatic hydrocarbon-degrading bacterium from deep-sea sediment and reclassification of Huaishuia halophila as Celeribacter halophilus comb. nov.</title>
        <authorList>
            <person name="Lai Q."/>
            <person name="Cao J."/>
            <person name="Yuan J."/>
            <person name="Li F."/>
            <person name="Shao Z."/>
        </authorList>
    </citation>
    <scope>NUCLEOTIDE SEQUENCE [LARGE SCALE GENOMIC DNA]</scope>
    <source>
        <strain evidence="2">P73</strain>
    </source>
</reference>
<feature type="domain" description="Transcriptional regulator-like" evidence="1">
    <location>
        <begin position="8"/>
        <end position="66"/>
    </location>
</feature>
<evidence type="ECO:0000313" key="3">
    <source>
        <dbReference type="Proteomes" id="UP000031521"/>
    </source>
</evidence>
<dbReference type="Pfam" id="PF20109">
    <property type="entry name" value="Trans_reg_dom"/>
    <property type="match status" value="1"/>
</dbReference>
<dbReference type="AlphaFoldDB" id="A0A0B5DX85"/>
<dbReference type="Proteomes" id="UP000031521">
    <property type="component" value="Chromosome"/>
</dbReference>
<gene>
    <name evidence="2" type="ORF">P73_0970</name>
</gene>
<dbReference type="KEGG" id="cid:P73_0970"/>
<evidence type="ECO:0000259" key="1">
    <source>
        <dbReference type="Pfam" id="PF20109"/>
    </source>
</evidence>
<dbReference type="RefSeq" id="WP_074743358.1">
    <property type="nucleotide sequence ID" value="NZ_FNNW01000021.1"/>
</dbReference>
<dbReference type="EMBL" id="CP004393">
    <property type="protein sequence ID" value="AJE45685.1"/>
    <property type="molecule type" value="Genomic_DNA"/>
</dbReference>
<keyword evidence="3" id="KW-1185">Reference proteome</keyword>